<comment type="caution">
    <text evidence="1">The sequence shown here is derived from an EMBL/GenBank/DDBJ whole genome shotgun (WGS) entry which is preliminary data.</text>
</comment>
<feature type="non-terminal residue" evidence="1">
    <location>
        <position position="116"/>
    </location>
</feature>
<sequence length="116" mass="13632">LLRHHCVHRSHRKIRLLCNFTTGYALIIQDQAFHMLNVHGNDCCGLRTTMAEIVTDRHTAIFKTFTPIKCLTVHSKCLTVWCLKSSVDIRRFYTFIHKKLHHHTLFYARTSTDVCH</sequence>
<evidence type="ECO:0000313" key="1">
    <source>
        <dbReference type="EMBL" id="CAI9535937.1"/>
    </source>
</evidence>
<name>A0ABN9AIS1_9NEOB</name>
<proteinExistence type="predicted"/>
<reference evidence="1" key="1">
    <citation type="submission" date="2023-05" db="EMBL/GenBank/DDBJ databases">
        <authorList>
            <person name="Stuckert A."/>
        </authorList>
    </citation>
    <scope>NUCLEOTIDE SEQUENCE</scope>
</reference>
<gene>
    <name evidence="1" type="ORF">SPARVUS_LOCUS954226</name>
</gene>
<organism evidence="1 2">
    <name type="scientific">Staurois parvus</name>
    <dbReference type="NCBI Taxonomy" id="386267"/>
    <lineage>
        <taxon>Eukaryota</taxon>
        <taxon>Metazoa</taxon>
        <taxon>Chordata</taxon>
        <taxon>Craniata</taxon>
        <taxon>Vertebrata</taxon>
        <taxon>Euteleostomi</taxon>
        <taxon>Amphibia</taxon>
        <taxon>Batrachia</taxon>
        <taxon>Anura</taxon>
        <taxon>Neobatrachia</taxon>
        <taxon>Ranoidea</taxon>
        <taxon>Ranidae</taxon>
        <taxon>Staurois</taxon>
    </lineage>
</organism>
<evidence type="ECO:0008006" key="3">
    <source>
        <dbReference type="Google" id="ProtNLM"/>
    </source>
</evidence>
<evidence type="ECO:0000313" key="2">
    <source>
        <dbReference type="Proteomes" id="UP001162483"/>
    </source>
</evidence>
<protein>
    <recommendedName>
        <fullName evidence="3">Secreted protein</fullName>
    </recommendedName>
</protein>
<feature type="non-terminal residue" evidence="1">
    <location>
        <position position="1"/>
    </location>
</feature>
<accession>A0ABN9AIS1</accession>
<dbReference type="EMBL" id="CATNWA010000294">
    <property type="protein sequence ID" value="CAI9535937.1"/>
    <property type="molecule type" value="Genomic_DNA"/>
</dbReference>
<keyword evidence="2" id="KW-1185">Reference proteome</keyword>
<dbReference type="Proteomes" id="UP001162483">
    <property type="component" value="Unassembled WGS sequence"/>
</dbReference>